<comment type="subcellular location">
    <subcellularLocation>
        <location evidence="1">Membrane</location>
        <topology evidence="1">Multi-pass membrane protein</topology>
    </subcellularLocation>
</comment>
<comment type="similarity">
    <text evidence="2">Belongs to the TerC family.</text>
</comment>
<dbReference type="InterPro" id="IPR022369">
    <property type="entry name" value="Integral_membrane_TerC_rswitch"/>
</dbReference>
<feature type="transmembrane region" description="Helical" evidence="6">
    <location>
        <begin position="66"/>
        <end position="85"/>
    </location>
</feature>
<dbReference type="Proteomes" id="UP001570417">
    <property type="component" value="Unassembled WGS sequence"/>
</dbReference>
<comment type="caution">
    <text evidence="7">The sequence shown here is derived from an EMBL/GenBank/DDBJ whole genome shotgun (WGS) entry which is preliminary data.</text>
</comment>
<reference evidence="7 8" key="1">
    <citation type="journal article" date="2024" name="ISME J.">
        <title>Tailless and filamentous prophages are predominant in marine Vibrio.</title>
        <authorList>
            <person name="Steensen K."/>
            <person name="Seneca J."/>
            <person name="Bartlau N."/>
            <person name="Yu X.A."/>
            <person name="Hussain F.A."/>
            <person name="Polz M.F."/>
        </authorList>
    </citation>
    <scope>NUCLEOTIDE SEQUENCE [LARGE SCALE GENOMIC DNA]</scope>
    <source>
        <strain evidence="7 8">10N.222.51.A1</strain>
    </source>
</reference>
<sequence length="375" mass="40563">MNPTESISSISSTVSSLATSGLDTSSSVISNLVSASIATASTVNSSSVTVSSVASSSETVLNSSSTITYACFFLLTLVLVAIDIYQTRGGNVTIKKAGTWSVFWIMLAFVFAGSIYLFWDVYSPSSDYSPQKASIAFITGYLLEKSLSVDNLFVFAMIFGQYQVPEHLRPRALLWGVIGALVLRAIMIAVGAQLLAQYHWVLYVFAAFLIATGVKLALDKGEDSISTYPEKLLRKIMPVSDSFHGNALLIKQSGKWLLTPMMLVIGAIAVMDVMFALDSIPAIFAVTQEPFLVLAANVFALLGLRSLYFVLQGMMDKFIYLKPALSFIMVFIGVKMLLVESQWAIPTFVSLGVLVSTMLIAVVASVYSKKTVITS</sequence>
<evidence type="ECO:0000256" key="3">
    <source>
        <dbReference type="ARBA" id="ARBA00022692"/>
    </source>
</evidence>
<feature type="transmembrane region" description="Helical" evidence="6">
    <location>
        <begin position="318"/>
        <end position="338"/>
    </location>
</feature>
<keyword evidence="5 6" id="KW-0472">Membrane</keyword>
<evidence type="ECO:0000313" key="8">
    <source>
        <dbReference type="Proteomes" id="UP001570417"/>
    </source>
</evidence>
<evidence type="ECO:0000313" key="7">
    <source>
        <dbReference type="EMBL" id="MFA0568446.1"/>
    </source>
</evidence>
<keyword evidence="3 6" id="KW-0812">Transmembrane</keyword>
<protein>
    <submittedName>
        <fullName evidence="7">TerC/Alx family metal homeostasis membrane protein</fullName>
    </submittedName>
</protein>
<dbReference type="Pfam" id="PF03741">
    <property type="entry name" value="TerC"/>
    <property type="match status" value="1"/>
</dbReference>
<dbReference type="NCBIfam" id="TIGR03718">
    <property type="entry name" value="R_switched_Alx"/>
    <property type="match status" value="1"/>
</dbReference>
<dbReference type="InterPro" id="IPR005496">
    <property type="entry name" value="Integral_membrane_TerC"/>
</dbReference>
<feature type="transmembrane region" description="Helical" evidence="6">
    <location>
        <begin position="200"/>
        <end position="218"/>
    </location>
</feature>
<evidence type="ECO:0000256" key="4">
    <source>
        <dbReference type="ARBA" id="ARBA00022989"/>
    </source>
</evidence>
<proteinExistence type="inferred from homology"/>
<feature type="transmembrane region" description="Helical" evidence="6">
    <location>
        <begin position="139"/>
        <end position="160"/>
    </location>
</feature>
<accession>A0ABV4NAU5</accession>
<gene>
    <name evidence="7" type="ORF">AB4566_09165</name>
</gene>
<name>A0ABV4NAU5_9VIBR</name>
<dbReference type="PANTHER" id="PTHR30238:SF0">
    <property type="entry name" value="THYLAKOID MEMBRANE PROTEIN TERC, CHLOROPLASTIC"/>
    <property type="match status" value="1"/>
</dbReference>
<evidence type="ECO:0000256" key="1">
    <source>
        <dbReference type="ARBA" id="ARBA00004141"/>
    </source>
</evidence>
<evidence type="ECO:0000256" key="6">
    <source>
        <dbReference type="SAM" id="Phobius"/>
    </source>
</evidence>
<dbReference type="PANTHER" id="PTHR30238">
    <property type="entry name" value="MEMBRANE BOUND PREDICTED REDOX MODULATOR"/>
    <property type="match status" value="1"/>
</dbReference>
<evidence type="ECO:0000256" key="2">
    <source>
        <dbReference type="ARBA" id="ARBA00007511"/>
    </source>
</evidence>
<dbReference type="RefSeq" id="WP_372265919.1">
    <property type="nucleotide sequence ID" value="NZ_JBFRUW010000023.1"/>
</dbReference>
<feature type="transmembrane region" description="Helical" evidence="6">
    <location>
        <begin position="261"/>
        <end position="285"/>
    </location>
</feature>
<dbReference type="EMBL" id="JBFRUW010000023">
    <property type="protein sequence ID" value="MFA0568446.1"/>
    <property type="molecule type" value="Genomic_DNA"/>
</dbReference>
<feature type="transmembrane region" description="Helical" evidence="6">
    <location>
        <begin position="97"/>
        <end position="119"/>
    </location>
</feature>
<feature type="transmembrane region" description="Helical" evidence="6">
    <location>
        <begin position="291"/>
        <end position="311"/>
    </location>
</feature>
<organism evidence="7 8">
    <name type="scientific">Vibrio gallaecicus</name>
    <dbReference type="NCBI Taxonomy" id="552386"/>
    <lineage>
        <taxon>Bacteria</taxon>
        <taxon>Pseudomonadati</taxon>
        <taxon>Pseudomonadota</taxon>
        <taxon>Gammaproteobacteria</taxon>
        <taxon>Vibrionales</taxon>
        <taxon>Vibrionaceae</taxon>
        <taxon>Vibrio</taxon>
    </lineage>
</organism>
<feature type="transmembrane region" description="Helical" evidence="6">
    <location>
        <begin position="344"/>
        <end position="367"/>
    </location>
</feature>
<evidence type="ECO:0000256" key="5">
    <source>
        <dbReference type="ARBA" id="ARBA00023136"/>
    </source>
</evidence>
<keyword evidence="8" id="KW-1185">Reference proteome</keyword>
<feature type="transmembrane region" description="Helical" evidence="6">
    <location>
        <begin position="172"/>
        <end position="194"/>
    </location>
</feature>
<keyword evidence="4 6" id="KW-1133">Transmembrane helix</keyword>